<sequence length="163" mass="18246">MNDMESLENIYRINKERLHSLSIPFREWRHEAILDFDTDLKVAKELGWQGTHSKSLFLTLKGGGYAVFITDKDSRLDANTIKAILGKRPSIGSDELMQELLGCLPGAVCPIGLPPEVAIVVDTKLYHHEELLYTPGLPERTFGIAGIHLKPLLQIGNNPLFEI</sequence>
<dbReference type="InterPro" id="IPR036754">
    <property type="entry name" value="YbaK/aa-tRNA-synt-asso_dom_sf"/>
</dbReference>
<dbReference type="AlphaFoldDB" id="A0A7Z2MUM3"/>
<evidence type="ECO:0000313" key="3">
    <source>
        <dbReference type="EMBL" id="QHH10515.1"/>
    </source>
</evidence>
<organism evidence="2">
    <name type="scientific">Vibrio parahaemolyticus</name>
    <dbReference type="NCBI Taxonomy" id="670"/>
    <lineage>
        <taxon>Bacteria</taxon>
        <taxon>Pseudomonadati</taxon>
        <taxon>Pseudomonadota</taxon>
        <taxon>Gammaproteobacteria</taxon>
        <taxon>Vibrionales</taxon>
        <taxon>Vibrionaceae</taxon>
        <taxon>Vibrio</taxon>
    </lineage>
</organism>
<keyword evidence="2" id="KW-0238">DNA-binding</keyword>
<dbReference type="Proteomes" id="UP000856022">
    <property type="component" value="Unassembled WGS sequence"/>
</dbReference>
<evidence type="ECO:0000259" key="1">
    <source>
        <dbReference type="Pfam" id="PF04073"/>
    </source>
</evidence>
<dbReference type="Gene3D" id="3.90.960.10">
    <property type="entry name" value="YbaK/aminoacyl-tRNA synthetase-associated domain"/>
    <property type="match status" value="1"/>
</dbReference>
<dbReference type="CDD" id="cd04332">
    <property type="entry name" value="YbaK_like"/>
    <property type="match status" value="1"/>
</dbReference>
<evidence type="ECO:0000313" key="4">
    <source>
        <dbReference type="Proteomes" id="UP000464718"/>
    </source>
</evidence>
<dbReference type="InterPro" id="IPR007214">
    <property type="entry name" value="YbaK/aa-tRNA-synth-assoc-dom"/>
</dbReference>
<dbReference type="SUPFAM" id="SSF55826">
    <property type="entry name" value="YbaK/ProRS associated domain"/>
    <property type="match status" value="1"/>
</dbReference>
<protein>
    <submittedName>
        <fullName evidence="2">DNA-binding protein</fullName>
    </submittedName>
    <submittedName>
        <fullName evidence="3">YbaK/EbsC family protein</fullName>
    </submittedName>
</protein>
<name>A0A7Z2MUM3_VIBPH</name>
<reference evidence="3 4" key="2">
    <citation type="submission" date="2018-12" db="EMBL/GenBank/DDBJ databases">
        <title>Genomic insights into the evolutionary origins and pathogenicity of five Vibrio parahaemolyticus strains isolated from the shrimp with acute hepatopancreatic necrosis disease (AHPND).</title>
        <authorList>
            <person name="Yang Q."/>
            <person name="Dong X."/>
            <person name="Xie G."/>
            <person name="Fu S."/>
            <person name="Zou P."/>
            <person name="Sun J."/>
            <person name="Wang Y."/>
            <person name="Huang J."/>
        </authorList>
    </citation>
    <scope>NUCLEOTIDE SEQUENCE [LARGE SCALE GENOMIC DNA]</scope>
    <source>
        <strain evidence="3 4">20160303005-1</strain>
    </source>
</reference>
<dbReference type="Proteomes" id="UP000464718">
    <property type="component" value="Chromosome i"/>
</dbReference>
<dbReference type="EMBL" id="CP034298">
    <property type="protein sequence ID" value="QHH10515.1"/>
    <property type="molecule type" value="Genomic_DNA"/>
</dbReference>
<dbReference type="Pfam" id="PF04073">
    <property type="entry name" value="tRNA_edit"/>
    <property type="match status" value="1"/>
</dbReference>
<dbReference type="EMBL" id="DACQKT010000017">
    <property type="protein sequence ID" value="HAS6679701.1"/>
    <property type="molecule type" value="Genomic_DNA"/>
</dbReference>
<dbReference type="GO" id="GO:0002161">
    <property type="term" value="F:aminoacyl-tRNA deacylase activity"/>
    <property type="evidence" value="ECO:0007669"/>
    <property type="project" value="InterPro"/>
</dbReference>
<proteinExistence type="predicted"/>
<evidence type="ECO:0000313" key="2">
    <source>
        <dbReference type="EMBL" id="HAS6679701.1"/>
    </source>
</evidence>
<reference evidence="2" key="3">
    <citation type="submission" date="2019-12" db="EMBL/GenBank/DDBJ databases">
        <authorList>
            <consortium name="NCBI Pathogen Detection Project"/>
        </authorList>
    </citation>
    <scope>NUCLEOTIDE SEQUENCE</scope>
    <source>
        <strain evidence="2">1930</strain>
    </source>
</reference>
<dbReference type="GO" id="GO:0003677">
    <property type="term" value="F:DNA binding"/>
    <property type="evidence" value="ECO:0007669"/>
    <property type="project" value="UniProtKB-KW"/>
</dbReference>
<accession>A0A7Z2MUM3</accession>
<feature type="domain" description="YbaK/aminoacyl-tRNA synthetase-associated" evidence="1">
    <location>
        <begin position="43"/>
        <end position="146"/>
    </location>
</feature>
<gene>
    <name evidence="3" type="ORF">EHC69_14655</name>
    <name evidence="2" type="ORF">I7278_23220</name>
</gene>
<reference evidence="2" key="1">
    <citation type="journal article" date="2018" name="Genome Biol.">
        <title>SKESA: strategic k-mer extension for scrupulous assemblies.</title>
        <authorList>
            <person name="Souvorov A."/>
            <person name="Agarwala R."/>
            <person name="Lipman D.J."/>
        </authorList>
    </citation>
    <scope>NUCLEOTIDE SEQUENCE</scope>
    <source>
        <strain evidence="2">1930</strain>
    </source>
</reference>